<reference evidence="1" key="1">
    <citation type="submission" date="2014-11" db="EMBL/GenBank/DDBJ databases">
        <authorList>
            <person name="Amaro Gonzalez C."/>
        </authorList>
    </citation>
    <scope>NUCLEOTIDE SEQUENCE</scope>
</reference>
<proteinExistence type="predicted"/>
<accession>A0A0E9Q4D9</accession>
<name>A0A0E9Q4D9_ANGAN</name>
<protein>
    <submittedName>
        <fullName evidence="1">Uncharacterized protein</fullName>
    </submittedName>
</protein>
<dbReference type="AlphaFoldDB" id="A0A0E9Q4D9"/>
<dbReference type="EMBL" id="GBXM01097609">
    <property type="protein sequence ID" value="JAH10968.1"/>
    <property type="molecule type" value="Transcribed_RNA"/>
</dbReference>
<reference evidence="1" key="2">
    <citation type="journal article" date="2015" name="Fish Shellfish Immunol.">
        <title>Early steps in the European eel (Anguilla anguilla)-Vibrio vulnificus interaction in the gills: Role of the RtxA13 toxin.</title>
        <authorList>
            <person name="Callol A."/>
            <person name="Pajuelo D."/>
            <person name="Ebbesson L."/>
            <person name="Teles M."/>
            <person name="MacKenzie S."/>
            <person name="Amaro C."/>
        </authorList>
    </citation>
    <scope>NUCLEOTIDE SEQUENCE</scope>
</reference>
<sequence length="22" mass="2446">MEVIGLGFKLDFSKSMLQGICE</sequence>
<evidence type="ECO:0000313" key="1">
    <source>
        <dbReference type="EMBL" id="JAH10968.1"/>
    </source>
</evidence>
<organism evidence="1">
    <name type="scientific">Anguilla anguilla</name>
    <name type="common">European freshwater eel</name>
    <name type="synonym">Muraena anguilla</name>
    <dbReference type="NCBI Taxonomy" id="7936"/>
    <lineage>
        <taxon>Eukaryota</taxon>
        <taxon>Metazoa</taxon>
        <taxon>Chordata</taxon>
        <taxon>Craniata</taxon>
        <taxon>Vertebrata</taxon>
        <taxon>Euteleostomi</taxon>
        <taxon>Actinopterygii</taxon>
        <taxon>Neopterygii</taxon>
        <taxon>Teleostei</taxon>
        <taxon>Anguilliformes</taxon>
        <taxon>Anguillidae</taxon>
        <taxon>Anguilla</taxon>
    </lineage>
</organism>